<dbReference type="PANTHER" id="PTHR34582">
    <property type="entry name" value="UPF0702 TRANSMEMBRANE PROTEIN YCAP"/>
    <property type="match status" value="1"/>
</dbReference>
<dbReference type="eggNOG" id="COG2323">
    <property type="taxonomic scope" value="Bacteria"/>
</dbReference>
<feature type="transmembrane region" description="Helical" evidence="7">
    <location>
        <begin position="6"/>
        <end position="22"/>
    </location>
</feature>
<evidence type="ECO:0000313" key="10">
    <source>
        <dbReference type="Proteomes" id="UP000028875"/>
    </source>
</evidence>
<reference evidence="9 10" key="1">
    <citation type="submission" date="2014-03" db="EMBL/GenBank/DDBJ databases">
        <authorList>
            <person name="Urmite Genomes U."/>
        </authorList>
    </citation>
    <scope>NUCLEOTIDE SEQUENCE [LARGE SCALE GENOMIC DNA]</scope>
    <source>
        <strain evidence="9 10">Vm-5</strain>
    </source>
</reference>
<keyword evidence="3" id="KW-1003">Cell membrane</keyword>
<evidence type="ECO:0000256" key="2">
    <source>
        <dbReference type="ARBA" id="ARBA00006448"/>
    </source>
</evidence>
<feature type="domain" description="YetF C-terminal" evidence="8">
    <location>
        <begin position="82"/>
        <end position="198"/>
    </location>
</feature>
<dbReference type="GO" id="GO:0005886">
    <property type="term" value="C:plasma membrane"/>
    <property type="evidence" value="ECO:0007669"/>
    <property type="project" value="UniProtKB-SubCell"/>
</dbReference>
<dbReference type="InterPro" id="IPR007353">
    <property type="entry name" value="DUF421"/>
</dbReference>
<evidence type="ECO:0000256" key="5">
    <source>
        <dbReference type="ARBA" id="ARBA00022989"/>
    </source>
</evidence>
<feature type="transmembrane region" description="Helical" evidence="7">
    <location>
        <begin position="58"/>
        <end position="81"/>
    </location>
</feature>
<keyword evidence="4 7" id="KW-0812">Transmembrane</keyword>
<dbReference type="Pfam" id="PF04239">
    <property type="entry name" value="DUF421"/>
    <property type="match status" value="1"/>
</dbReference>
<dbReference type="Gene3D" id="3.30.240.20">
    <property type="entry name" value="bsu07140 like domains"/>
    <property type="match status" value="2"/>
</dbReference>
<sequence length="210" mass="23832">MEEIIATLFRTPLMFLIILLFFRLTGKKDVGEVSVLEIAITLMVTDLAVIIIEDTELSILNGLVPIVILIIIQYILSYVTLKNQKTRDIMDGRPSLIIENGRCNQVEMKKIGYTLDDLYTELRNNNIADISKVQFAVLESSGDLNVFDDQTKFSLPLILDGVVQTEQVKIMGVNEMWLIQQLEQKGYTDLSSIFICSYTGGNLYIEEKQK</sequence>
<name>A0A024QDA8_9BACI</name>
<evidence type="ECO:0000313" key="9">
    <source>
        <dbReference type="EMBL" id="CDQ39931.1"/>
    </source>
</evidence>
<keyword evidence="5 7" id="KW-1133">Transmembrane helix</keyword>
<evidence type="ECO:0000256" key="7">
    <source>
        <dbReference type="SAM" id="Phobius"/>
    </source>
</evidence>
<dbReference type="OrthoDB" id="9778331at2"/>
<dbReference type="InterPro" id="IPR023090">
    <property type="entry name" value="UPF0702_alpha/beta_dom_sf"/>
</dbReference>
<reference evidence="10" key="2">
    <citation type="submission" date="2014-05" db="EMBL/GenBank/DDBJ databases">
        <title>Draft genome sequence of Virgibacillus massiliensis Vm-5.</title>
        <authorList>
            <person name="Khelaifia S."/>
            <person name="Croce O."/>
            <person name="Lagier J.C."/>
            <person name="Raoult D."/>
        </authorList>
    </citation>
    <scope>NUCLEOTIDE SEQUENCE [LARGE SCALE GENOMIC DNA]</scope>
    <source>
        <strain evidence="10">Vm-5</strain>
    </source>
</reference>
<protein>
    <recommendedName>
        <fullName evidence="8">YetF C-terminal domain-containing protein</fullName>
    </recommendedName>
</protein>
<comment type="subcellular location">
    <subcellularLocation>
        <location evidence="1">Cell membrane</location>
        <topology evidence="1">Multi-pass membrane protein</topology>
    </subcellularLocation>
</comment>
<comment type="caution">
    <text evidence="9">The sequence shown here is derived from an EMBL/GenBank/DDBJ whole genome shotgun (WGS) entry which is preliminary data.</text>
</comment>
<accession>A0A024QDA8</accession>
<evidence type="ECO:0000256" key="3">
    <source>
        <dbReference type="ARBA" id="ARBA00022475"/>
    </source>
</evidence>
<comment type="similarity">
    <text evidence="2">Belongs to the UPF0702 family.</text>
</comment>
<gene>
    <name evidence="9" type="ORF">BN990_02248</name>
</gene>
<evidence type="ECO:0000256" key="4">
    <source>
        <dbReference type="ARBA" id="ARBA00022692"/>
    </source>
</evidence>
<dbReference type="AlphaFoldDB" id="A0A024QDA8"/>
<dbReference type="PANTHER" id="PTHR34582:SF6">
    <property type="entry name" value="UPF0702 TRANSMEMBRANE PROTEIN YCAP"/>
    <property type="match status" value="1"/>
</dbReference>
<proteinExistence type="inferred from homology"/>
<evidence type="ECO:0000259" key="8">
    <source>
        <dbReference type="Pfam" id="PF04239"/>
    </source>
</evidence>
<dbReference type="RefSeq" id="WP_021291388.1">
    <property type="nucleotide sequence ID" value="NZ_BNER01000002.1"/>
</dbReference>
<keyword evidence="6 7" id="KW-0472">Membrane</keyword>
<keyword evidence="10" id="KW-1185">Reference proteome</keyword>
<evidence type="ECO:0000256" key="1">
    <source>
        <dbReference type="ARBA" id="ARBA00004651"/>
    </source>
</evidence>
<dbReference type="EMBL" id="CCDP010000001">
    <property type="protein sequence ID" value="CDQ39931.1"/>
    <property type="molecule type" value="Genomic_DNA"/>
</dbReference>
<dbReference type="STRING" id="1462526.BN990_02248"/>
<dbReference type="Proteomes" id="UP000028875">
    <property type="component" value="Unassembled WGS sequence"/>
</dbReference>
<feature type="transmembrane region" description="Helical" evidence="7">
    <location>
        <begin position="34"/>
        <end position="52"/>
    </location>
</feature>
<organism evidence="9 10">
    <name type="scientific">Virgibacillus massiliensis</name>
    <dbReference type="NCBI Taxonomy" id="1462526"/>
    <lineage>
        <taxon>Bacteria</taxon>
        <taxon>Bacillati</taxon>
        <taxon>Bacillota</taxon>
        <taxon>Bacilli</taxon>
        <taxon>Bacillales</taxon>
        <taxon>Bacillaceae</taxon>
        <taxon>Virgibacillus</taxon>
    </lineage>
</organism>
<evidence type="ECO:0000256" key="6">
    <source>
        <dbReference type="ARBA" id="ARBA00023136"/>
    </source>
</evidence>